<dbReference type="PROSITE" id="PS50109">
    <property type="entry name" value="HIS_KIN"/>
    <property type="match status" value="1"/>
</dbReference>
<feature type="transmembrane region" description="Helical" evidence="12">
    <location>
        <begin position="47"/>
        <end position="65"/>
    </location>
</feature>
<dbReference type="Pfam" id="PF02518">
    <property type="entry name" value="HATPase_c"/>
    <property type="match status" value="1"/>
</dbReference>
<dbReference type="EC" id="2.7.13.3" evidence="2"/>
<dbReference type="Gene3D" id="3.40.50.2300">
    <property type="match status" value="2"/>
</dbReference>
<sequence length="664" mass="71102">MSIAGQTAHKSPPPARKRPPAHHEAMRGEAASPSPAKSFRELRRGVVTTKAALILCPLLGIVATASALAHWPLPMTILSAGLAVVTGAFGWHRFARAPETRGILTLEEKIEAQHRKIEELADRLWEATEKLESEAFLIQARERAENANRAKSRFLATVSHEIRTPLNGIIGMAKLLAGTGLTGEQRAYTDAVLQSGDALLLLIEDLLDFSKIEAGHFEPKSVETEIVPLCESVTELLASRAYAKGISLGCHVSSSVPTRIGIDQARVRQVLLNLIGNAVKFTDEGGVLLDVSVDGNSLVFCVTDSGPGLRPGDKERIFREFEQADDASLESRDGAGLGLAISQKIAVAMGGAITVESQWKEGCRFFFTLPFNGALPPEGNPCLAGRRYLLLSANRHEADALAETLGDHGADVLFASDGPAALKMAGRQQFDAILADMAFAEALSPLFNAQTPSISPSKPRKTGVHKAVILIKPEEKNALPDIMRQGFDAFLVRPIRSASLLRILTAELPEPLWKAIRAPQVPTSPRGSADAAPLRVLIADDNEINLQLARAVLLRAGHQASITADGEAAVAAFRRAELEGMRFDIVLMDLHMPRMNGGAAITAIRMFEAAQGAPAVPILVLTADDQAETRAKLMKLGATGFIAKPVDPTELALAITEHAAQGRT</sequence>
<feature type="domain" description="Histidine kinase" evidence="13">
    <location>
        <begin position="157"/>
        <end position="373"/>
    </location>
</feature>
<evidence type="ECO:0000313" key="15">
    <source>
        <dbReference type="EMBL" id="RCS24890.1"/>
    </source>
</evidence>
<evidence type="ECO:0000256" key="6">
    <source>
        <dbReference type="ARBA" id="ARBA00022777"/>
    </source>
</evidence>
<keyword evidence="8" id="KW-0902">Two-component regulatory system</keyword>
<feature type="coiled-coil region" evidence="10">
    <location>
        <begin position="103"/>
        <end position="130"/>
    </location>
</feature>
<dbReference type="EMBL" id="QOZG01000002">
    <property type="protein sequence ID" value="RCS24890.1"/>
    <property type="molecule type" value="Genomic_DNA"/>
</dbReference>
<keyword evidence="12" id="KW-0472">Membrane</keyword>
<keyword evidence="5" id="KW-0547">Nucleotide-binding</keyword>
<proteinExistence type="predicted"/>
<dbReference type="SUPFAM" id="SSF52172">
    <property type="entry name" value="CheY-like"/>
    <property type="match status" value="2"/>
</dbReference>
<comment type="caution">
    <text evidence="15">The sequence shown here is derived from an EMBL/GenBank/DDBJ whole genome shotgun (WGS) entry which is preliminary data.</text>
</comment>
<evidence type="ECO:0000256" key="3">
    <source>
        <dbReference type="ARBA" id="ARBA00022553"/>
    </source>
</evidence>
<dbReference type="CDD" id="cd00082">
    <property type="entry name" value="HisKA"/>
    <property type="match status" value="1"/>
</dbReference>
<dbReference type="SMART" id="SM00388">
    <property type="entry name" value="HisKA"/>
    <property type="match status" value="1"/>
</dbReference>
<evidence type="ECO:0000256" key="9">
    <source>
        <dbReference type="PROSITE-ProRule" id="PRU00169"/>
    </source>
</evidence>
<dbReference type="CDD" id="cd16922">
    <property type="entry name" value="HATPase_EvgS-ArcB-TorS-like"/>
    <property type="match status" value="1"/>
</dbReference>
<dbReference type="InterPro" id="IPR003661">
    <property type="entry name" value="HisK_dim/P_dom"/>
</dbReference>
<evidence type="ECO:0000256" key="12">
    <source>
        <dbReference type="SAM" id="Phobius"/>
    </source>
</evidence>
<accession>A0A368K9X4</accession>
<dbReference type="Proteomes" id="UP000253420">
    <property type="component" value="Unassembled WGS sequence"/>
</dbReference>
<dbReference type="CDD" id="cd17546">
    <property type="entry name" value="REC_hyHK_CKI1_RcsC-like"/>
    <property type="match status" value="1"/>
</dbReference>
<dbReference type="InterPro" id="IPR011006">
    <property type="entry name" value="CheY-like_superfamily"/>
</dbReference>
<evidence type="ECO:0000256" key="8">
    <source>
        <dbReference type="ARBA" id="ARBA00023012"/>
    </source>
</evidence>
<evidence type="ECO:0000259" key="14">
    <source>
        <dbReference type="PROSITE" id="PS50110"/>
    </source>
</evidence>
<evidence type="ECO:0000256" key="5">
    <source>
        <dbReference type="ARBA" id="ARBA00022741"/>
    </source>
</evidence>
<dbReference type="SMART" id="SM00448">
    <property type="entry name" value="REC"/>
    <property type="match status" value="1"/>
</dbReference>
<keyword evidence="12" id="KW-1133">Transmembrane helix</keyword>
<evidence type="ECO:0000256" key="7">
    <source>
        <dbReference type="ARBA" id="ARBA00022840"/>
    </source>
</evidence>
<evidence type="ECO:0000256" key="2">
    <source>
        <dbReference type="ARBA" id="ARBA00012438"/>
    </source>
</evidence>
<dbReference type="InterPro" id="IPR005467">
    <property type="entry name" value="His_kinase_dom"/>
</dbReference>
<feature type="region of interest" description="Disordered" evidence="11">
    <location>
        <begin position="1"/>
        <end position="37"/>
    </location>
</feature>
<dbReference type="PANTHER" id="PTHR45339:SF5">
    <property type="entry name" value="HISTIDINE KINASE"/>
    <property type="match status" value="1"/>
</dbReference>
<dbReference type="AlphaFoldDB" id="A0A368K9X4"/>
<protein>
    <recommendedName>
        <fullName evidence="2">histidine kinase</fullName>
        <ecNumber evidence="2">2.7.13.3</ecNumber>
    </recommendedName>
</protein>
<dbReference type="FunFam" id="1.10.287.130:FF:000002">
    <property type="entry name" value="Two-component osmosensing histidine kinase"/>
    <property type="match status" value="1"/>
</dbReference>
<dbReference type="SMART" id="SM00387">
    <property type="entry name" value="HATPase_c"/>
    <property type="match status" value="1"/>
</dbReference>
<dbReference type="SUPFAM" id="SSF47384">
    <property type="entry name" value="Homodimeric domain of signal transducing histidine kinase"/>
    <property type="match status" value="1"/>
</dbReference>
<dbReference type="PANTHER" id="PTHR45339">
    <property type="entry name" value="HYBRID SIGNAL TRANSDUCTION HISTIDINE KINASE J"/>
    <property type="match status" value="1"/>
</dbReference>
<organism evidence="15 16">
    <name type="scientific">Phyllobacterium salinisoli</name>
    <dbReference type="NCBI Taxonomy" id="1899321"/>
    <lineage>
        <taxon>Bacteria</taxon>
        <taxon>Pseudomonadati</taxon>
        <taxon>Pseudomonadota</taxon>
        <taxon>Alphaproteobacteria</taxon>
        <taxon>Hyphomicrobiales</taxon>
        <taxon>Phyllobacteriaceae</taxon>
        <taxon>Phyllobacterium</taxon>
    </lineage>
</organism>
<keyword evidence="4" id="KW-0808">Transferase</keyword>
<feature type="modified residue" description="4-aspartylphosphate" evidence="9">
    <location>
        <position position="589"/>
    </location>
</feature>
<dbReference type="InterPro" id="IPR036890">
    <property type="entry name" value="HATPase_C_sf"/>
</dbReference>
<dbReference type="InterPro" id="IPR036097">
    <property type="entry name" value="HisK_dim/P_sf"/>
</dbReference>
<keyword evidence="6" id="KW-0418">Kinase</keyword>
<dbReference type="GO" id="GO:0000155">
    <property type="term" value="F:phosphorelay sensor kinase activity"/>
    <property type="evidence" value="ECO:0007669"/>
    <property type="project" value="InterPro"/>
</dbReference>
<name>A0A368K9X4_9HYPH</name>
<comment type="catalytic activity">
    <reaction evidence="1">
        <text>ATP + protein L-histidine = ADP + protein N-phospho-L-histidine.</text>
        <dbReference type="EC" id="2.7.13.3"/>
    </reaction>
</comment>
<evidence type="ECO:0000256" key="4">
    <source>
        <dbReference type="ARBA" id="ARBA00022679"/>
    </source>
</evidence>
<dbReference type="GO" id="GO:0005524">
    <property type="term" value="F:ATP binding"/>
    <property type="evidence" value="ECO:0007669"/>
    <property type="project" value="UniProtKB-KW"/>
</dbReference>
<keyword evidence="3 9" id="KW-0597">Phosphoprotein</keyword>
<evidence type="ECO:0000313" key="16">
    <source>
        <dbReference type="Proteomes" id="UP000253420"/>
    </source>
</evidence>
<gene>
    <name evidence="15" type="ORF">DUT91_05400</name>
</gene>
<dbReference type="InterPro" id="IPR003594">
    <property type="entry name" value="HATPase_dom"/>
</dbReference>
<dbReference type="Gene3D" id="1.10.287.130">
    <property type="match status" value="1"/>
</dbReference>
<evidence type="ECO:0000259" key="13">
    <source>
        <dbReference type="PROSITE" id="PS50109"/>
    </source>
</evidence>
<keyword evidence="7" id="KW-0067">ATP-binding</keyword>
<keyword evidence="10" id="KW-0175">Coiled coil</keyword>
<dbReference type="PRINTS" id="PR00344">
    <property type="entry name" value="BCTRLSENSOR"/>
</dbReference>
<dbReference type="Pfam" id="PF00072">
    <property type="entry name" value="Response_reg"/>
    <property type="match status" value="1"/>
</dbReference>
<feature type="domain" description="Response regulatory" evidence="14">
    <location>
        <begin position="387"/>
        <end position="508"/>
    </location>
</feature>
<dbReference type="Pfam" id="PF00512">
    <property type="entry name" value="HisKA"/>
    <property type="match status" value="1"/>
</dbReference>
<dbReference type="SUPFAM" id="SSF55874">
    <property type="entry name" value="ATPase domain of HSP90 chaperone/DNA topoisomerase II/histidine kinase"/>
    <property type="match status" value="1"/>
</dbReference>
<reference evidence="15 16" key="1">
    <citation type="submission" date="2018-07" db="EMBL/GenBank/DDBJ databases">
        <title>The draft genome of Phyllobacterium salinisoli.</title>
        <authorList>
            <person name="Liu L."/>
            <person name="Li L."/>
            <person name="Zhang X."/>
            <person name="Liang L."/>
        </authorList>
    </citation>
    <scope>NUCLEOTIDE SEQUENCE [LARGE SCALE GENOMIC DNA]</scope>
    <source>
        <strain evidence="15 16">LLAN61</strain>
    </source>
</reference>
<dbReference type="Gene3D" id="3.30.565.10">
    <property type="entry name" value="Histidine kinase-like ATPase, C-terminal domain"/>
    <property type="match status" value="1"/>
</dbReference>
<evidence type="ECO:0000256" key="11">
    <source>
        <dbReference type="SAM" id="MobiDB-lite"/>
    </source>
</evidence>
<dbReference type="InterPro" id="IPR001789">
    <property type="entry name" value="Sig_transdc_resp-reg_receiver"/>
</dbReference>
<dbReference type="InterPro" id="IPR004358">
    <property type="entry name" value="Sig_transdc_His_kin-like_C"/>
</dbReference>
<keyword evidence="12" id="KW-0812">Transmembrane</keyword>
<keyword evidence="16" id="KW-1185">Reference proteome</keyword>
<evidence type="ECO:0000256" key="10">
    <source>
        <dbReference type="SAM" id="Coils"/>
    </source>
</evidence>
<feature type="modified residue" description="4-aspartylphosphate" evidence="9">
    <location>
        <position position="436"/>
    </location>
</feature>
<dbReference type="PROSITE" id="PS50110">
    <property type="entry name" value="RESPONSE_REGULATORY"/>
    <property type="match status" value="2"/>
</dbReference>
<evidence type="ECO:0000256" key="1">
    <source>
        <dbReference type="ARBA" id="ARBA00000085"/>
    </source>
</evidence>
<feature type="domain" description="Response regulatory" evidence="14">
    <location>
        <begin position="535"/>
        <end position="659"/>
    </location>
</feature>